<feature type="transmembrane region" description="Helical" evidence="1">
    <location>
        <begin position="115"/>
        <end position="137"/>
    </location>
</feature>
<name>A0A1H8YEU5_9PSEU</name>
<dbReference type="PANTHER" id="PTHR34300:SF2">
    <property type="entry name" value="QUEUOSINE PRECURSOR TRANSPORTER-RELATED"/>
    <property type="match status" value="1"/>
</dbReference>
<reference evidence="2 3" key="1">
    <citation type="submission" date="2016-10" db="EMBL/GenBank/DDBJ databases">
        <authorList>
            <person name="de Groot N.N."/>
        </authorList>
    </citation>
    <scope>NUCLEOTIDE SEQUENCE [LARGE SCALE GENOMIC DNA]</scope>
    <source>
        <strain evidence="2 3">DSM 44993</strain>
    </source>
</reference>
<keyword evidence="1" id="KW-0812">Transmembrane</keyword>
<accession>A0A1H8YEU5</accession>
<dbReference type="OrthoDB" id="9155154at2"/>
<keyword evidence="1" id="KW-0472">Membrane</keyword>
<protein>
    <recommendedName>
        <fullName evidence="4">Vitamin uptake transporter</fullName>
    </recommendedName>
</protein>
<dbReference type="AlphaFoldDB" id="A0A1H8YEU5"/>
<keyword evidence="3" id="KW-1185">Reference proteome</keyword>
<dbReference type="RefSeq" id="WP_091622415.1">
    <property type="nucleotide sequence ID" value="NZ_FOEF01000014.1"/>
</dbReference>
<dbReference type="STRING" id="394193.SAMN04489732_114189"/>
<dbReference type="Proteomes" id="UP000198582">
    <property type="component" value="Unassembled WGS sequence"/>
</dbReference>
<organism evidence="2 3">
    <name type="scientific">Amycolatopsis saalfeldensis</name>
    <dbReference type="NCBI Taxonomy" id="394193"/>
    <lineage>
        <taxon>Bacteria</taxon>
        <taxon>Bacillati</taxon>
        <taxon>Actinomycetota</taxon>
        <taxon>Actinomycetes</taxon>
        <taxon>Pseudonocardiales</taxon>
        <taxon>Pseudonocardiaceae</taxon>
        <taxon>Amycolatopsis</taxon>
    </lineage>
</organism>
<dbReference type="InterPro" id="IPR003744">
    <property type="entry name" value="YhhQ"/>
</dbReference>
<evidence type="ECO:0000313" key="2">
    <source>
        <dbReference type="EMBL" id="SEP50541.1"/>
    </source>
</evidence>
<gene>
    <name evidence="2" type="ORF">SAMN04489732_114189</name>
</gene>
<keyword evidence="1" id="KW-1133">Transmembrane helix</keyword>
<dbReference type="EMBL" id="FOEF01000014">
    <property type="protein sequence ID" value="SEP50541.1"/>
    <property type="molecule type" value="Genomic_DNA"/>
</dbReference>
<evidence type="ECO:0000256" key="1">
    <source>
        <dbReference type="SAM" id="Phobius"/>
    </source>
</evidence>
<evidence type="ECO:0008006" key="4">
    <source>
        <dbReference type="Google" id="ProtNLM"/>
    </source>
</evidence>
<evidence type="ECO:0000313" key="3">
    <source>
        <dbReference type="Proteomes" id="UP000198582"/>
    </source>
</evidence>
<sequence length="173" mass="17641">MNTRRWTVAAAVLFATYAATIAGANWASTLWPAVAVAGLQIPAGALFAGLAFTVRDLLQDVVGARTTLLAIALGAALSGLVAEPRIALASAVAFVVSEGVDLAVYTALRQRNRFAAVGLSNAVGLLVDSLLFLPLAFGSLTYLAGQLAGKTATTVIAVAVLVGTRAHRRAVPA</sequence>
<dbReference type="Pfam" id="PF02592">
    <property type="entry name" value="Vut_1"/>
    <property type="match status" value="1"/>
</dbReference>
<feature type="transmembrane region" description="Helical" evidence="1">
    <location>
        <begin position="143"/>
        <end position="163"/>
    </location>
</feature>
<feature type="transmembrane region" description="Helical" evidence="1">
    <location>
        <begin position="61"/>
        <end position="80"/>
    </location>
</feature>
<dbReference type="PANTHER" id="PTHR34300">
    <property type="entry name" value="QUEUOSINE PRECURSOR TRANSPORTER-RELATED"/>
    <property type="match status" value="1"/>
</dbReference>
<proteinExistence type="predicted"/>
<feature type="transmembrane region" description="Helical" evidence="1">
    <location>
        <begin position="34"/>
        <end position="54"/>
    </location>
</feature>
<feature type="transmembrane region" description="Helical" evidence="1">
    <location>
        <begin position="86"/>
        <end position="108"/>
    </location>
</feature>